<accession>A0AAV8PUA0</accession>
<dbReference type="Pfam" id="PF16495">
    <property type="entry name" value="SWIRM-assoc_1"/>
    <property type="match status" value="1"/>
</dbReference>
<dbReference type="PROSITE" id="PS51293">
    <property type="entry name" value="SANT"/>
    <property type="match status" value="1"/>
</dbReference>
<dbReference type="PROSITE" id="PS50090">
    <property type="entry name" value="MYB_LIKE"/>
    <property type="match status" value="1"/>
</dbReference>
<evidence type="ECO:0000256" key="2">
    <source>
        <dbReference type="ARBA" id="ARBA00023125"/>
    </source>
</evidence>
<evidence type="ECO:0000256" key="5">
    <source>
        <dbReference type="SAM" id="Coils"/>
    </source>
</evidence>
<evidence type="ECO:0000259" key="8">
    <source>
        <dbReference type="PROSITE" id="PS50934"/>
    </source>
</evidence>
<dbReference type="Proteomes" id="UP001222027">
    <property type="component" value="Unassembled WGS sequence"/>
</dbReference>
<name>A0AAV8PUA0_ENSVE</name>
<dbReference type="InterPro" id="IPR001005">
    <property type="entry name" value="SANT/Myb"/>
</dbReference>
<feature type="compositionally biased region" description="Low complexity" evidence="6">
    <location>
        <begin position="47"/>
        <end position="56"/>
    </location>
</feature>
<keyword evidence="2" id="KW-0238">DNA-binding</keyword>
<dbReference type="Pfam" id="PF04433">
    <property type="entry name" value="SWIRM"/>
    <property type="match status" value="1"/>
</dbReference>
<protein>
    <recommendedName>
        <fullName evidence="13">SWI/SNF complex subunit SWI3B</fullName>
    </recommendedName>
</protein>
<feature type="compositionally biased region" description="Pro residues" evidence="6">
    <location>
        <begin position="1"/>
        <end position="31"/>
    </location>
</feature>
<feature type="region of interest" description="Disordered" evidence="6">
    <location>
        <begin position="367"/>
        <end position="398"/>
    </location>
</feature>
<dbReference type="GO" id="GO:0003677">
    <property type="term" value="F:DNA binding"/>
    <property type="evidence" value="ECO:0007669"/>
    <property type="project" value="UniProtKB-KW"/>
</dbReference>
<feature type="domain" description="Myb-like" evidence="7">
    <location>
        <begin position="229"/>
        <end position="279"/>
    </location>
</feature>
<dbReference type="FunFam" id="1.10.10.10:FF:000020">
    <property type="entry name" value="SWI/SNF complex subunit SMARCC2 isoform c"/>
    <property type="match status" value="1"/>
</dbReference>
<dbReference type="SMART" id="SM00717">
    <property type="entry name" value="SANT"/>
    <property type="match status" value="1"/>
</dbReference>
<evidence type="ECO:0008006" key="13">
    <source>
        <dbReference type="Google" id="ProtNLM"/>
    </source>
</evidence>
<organism evidence="11 12">
    <name type="scientific">Ensete ventricosum</name>
    <name type="common">Abyssinian banana</name>
    <name type="synonym">Musa ensete</name>
    <dbReference type="NCBI Taxonomy" id="4639"/>
    <lineage>
        <taxon>Eukaryota</taxon>
        <taxon>Viridiplantae</taxon>
        <taxon>Streptophyta</taxon>
        <taxon>Embryophyta</taxon>
        <taxon>Tracheophyta</taxon>
        <taxon>Spermatophyta</taxon>
        <taxon>Magnoliopsida</taxon>
        <taxon>Liliopsida</taxon>
        <taxon>Zingiberales</taxon>
        <taxon>Musaceae</taxon>
        <taxon>Ensete</taxon>
    </lineage>
</organism>
<dbReference type="PANTHER" id="PTHR12802:SF44">
    <property type="entry name" value="SWI_SNF COMPLEX SUBUNIT SWI3B"/>
    <property type="match status" value="1"/>
</dbReference>
<feature type="coiled-coil region" evidence="5">
    <location>
        <begin position="399"/>
        <end position="462"/>
    </location>
</feature>
<dbReference type="PROSITE" id="PS50934">
    <property type="entry name" value="SWIRM"/>
    <property type="match status" value="1"/>
</dbReference>
<evidence type="ECO:0000256" key="4">
    <source>
        <dbReference type="ARBA" id="ARBA00023242"/>
    </source>
</evidence>
<dbReference type="InterPro" id="IPR009057">
    <property type="entry name" value="Homeodomain-like_sf"/>
</dbReference>
<dbReference type="PROSITE" id="PS51294">
    <property type="entry name" value="HTH_MYB"/>
    <property type="match status" value="1"/>
</dbReference>
<comment type="caution">
    <text evidence="11">The sequence shown here is derived from an EMBL/GenBank/DDBJ whole genome shotgun (WGS) entry which is preliminary data.</text>
</comment>
<dbReference type="SUPFAM" id="SSF46689">
    <property type="entry name" value="Homeodomain-like"/>
    <property type="match status" value="2"/>
</dbReference>
<feature type="domain" description="HTH myb-type" evidence="10">
    <location>
        <begin position="234"/>
        <end position="282"/>
    </location>
</feature>
<dbReference type="InterPro" id="IPR007526">
    <property type="entry name" value="SWIRM"/>
</dbReference>
<dbReference type="InterPro" id="IPR017884">
    <property type="entry name" value="SANT_dom"/>
</dbReference>
<dbReference type="Pfam" id="PF00249">
    <property type="entry name" value="Myb_DNA-binding"/>
    <property type="match status" value="1"/>
</dbReference>
<dbReference type="InterPro" id="IPR036388">
    <property type="entry name" value="WH-like_DNA-bd_sf"/>
</dbReference>
<evidence type="ECO:0000259" key="7">
    <source>
        <dbReference type="PROSITE" id="PS50090"/>
    </source>
</evidence>
<evidence type="ECO:0000259" key="10">
    <source>
        <dbReference type="PROSITE" id="PS51294"/>
    </source>
</evidence>
<evidence type="ECO:0000313" key="11">
    <source>
        <dbReference type="EMBL" id="KAJ8494209.1"/>
    </source>
</evidence>
<dbReference type="InterPro" id="IPR032451">
    <property type="entry name" value="SMARCC_C"/>
</dbReference>
<keyword evidence="1" id="KW-0805">Transcription regulation</keyword>
<feature type="compositionally biased region" description="Basic and acidic residues" evidence="6">
    <location>
        <begin position="372"/>
        <end position="388"/>
    </location>
</feature>
<evidence type="ECO:0000313" key="12">
    <source>
        <dbReference type="Proteomes" id="UP001222027"/>
    </source>
</evidence>
<dbReference type="Gene3D" id="1.10.10.60">
    <property type="entry name" value="Homeodomain-like"/>
    <property type="match status" value="1"/>
</dbReference>
<keyword evidence="12" id="KW-1185">Reference proteome</keyword>
<dbReference type="InterPro" id="IPR017930">
    <property type="entry name" value="Myb_dom"/>
</dbReference>
<dbReference type="CDD" id="cd00167">
    <property type="entry name" value="SANT"/>
    <property type="match status" value="1"/>
</dbReference>
<keyword evidence="5" id="KW-0175">Coiled coil</keyword>
<keyword evidence="4" id="KW-0539">Nucleus</keyword>
<dbReference type="AlphaFoldDB" id="A0AAV8PUA0"/>
<gene>
    <name evidence="11" type="ORF">OPV22_015930</name>
</gene>
<evidence type="ECO:0000259" key="9">
    <source>
        <dbReference type="PROSITE" id="PS51293"/>
    </source>
</evidence>
<dbReference type="GO" id="GO:0005634">
    <property type="term" value="C:nucleus"/>
    <property type="evidence" value="ECO:0007669"/>
    <property type="project" value="UniProtKB-ARBA"/>
</dbReference>
<proteinExistence type="predicted"/>
<sequence length="495" mass="54618">MASTSPPPAPAPVLSLPNPPRPQQLAQPPPVAAVKSEVPVAEPRDPPASFSSIPPEPSPAAVAASYTITIPSCSGWFSWDQIHDTERRILSEFFDGKSASKNPGVYKYYRDSIIRRFRGNPSRKITFTDARRGLVGDVGSIRRVFDFLEEWGLINYTPSAKPPSAKKGEMGDDSEKKEAPRRICSHCKSSCNMACFTTDKADIILCARCFVRGDYRPGLSSTDFKRVDITEETKADWTDKETIHLLEAILQYGEDWKKVAEHVGTKSEIDCAARFIKLPFGEQFLGPEEVGEYGKPHQKNDKVVTVPEGENVPEQSVSKRMRLTPLADASNPIMAQVAFLSAMVGSDVAKAAAQAAISSLHKVDIAGGNNASDDRLRPAASDGSKEEEAVAASNGQTSSDVLNEAVAEAQSQLKKEEQDVEQYLSDVVQVQMKEIQDKIVQFEELELLVEKERQQLRHMKDLLFADQLVIMQHKMQLLSQGNEKGEKVKQTNHVP</sequence>
<reference evidence="11 12" key="1">
    <citation type="submission" date="2022-12" db="EMBL/GenBank/DDBJ databases">
        <title>Chromosome-scale assembly of the Ensete ventricosum genome.</title>
        <authorList>
            <person name="Dussert Y."/>
            <person name="Stocks J."/>
            <person name="Wendawek A."/>
            <person name="Woldeyes F."/>
            <person name="Nichols R.A."/>
            <person name="Borrell J.S."/>
        </authorList>
    </citation>
    <scope>NUCLEOTIDE SEQUENCE [LARGE SCALE GENOMIC DNA]</scope>
    <source>
        <strain evidence="12">cv. Maze</strain>
        <tissue evidence="11">Seeds</tissue>
    </source>
</reference>
<dbReference type="PANTHER" id="PTHR12802">
    <property type="entry name" value="SWI/SNF COMPLEX-RELATED"/>
    <property type="match status" value="1"/>
</dbReference>
<evidence type="ECO:0000256" key="3">
    <source>
        <dbReference type="ARBA" id="ARBA00023163"/>
    </source>
</evidence>
<feature type="region of interest" description="Disordered" evidence="6">
    <location>
        <begin position="1"/>
        <end position="56"/>
    </location>
</feature>
<dbReference type="EMBL" id="JAQQAF010000004">
    <property type="protein sequence ID" value="KAJ8494209.1"/>
    <property type="molecule type" value="Genomic_DNA"/>
</dbReference>
<keyword evidence="3" id="KW-0804">Transcription</keyword>
<feature type="domain" description="SWIRM" evidence="8">
    <location>
        <begin position="68"/>
        <end position="165"/>
    </location>
</feature>
<feature type="domain" description="SANT" evidence="9">
    <location>
        <begin position="232"/>
        <end position="283"/>
    </location>
</feature>
<evidence type="ECO:0000256" key="6">
    <source>
        <dbReference type="SAM" id="MobiDB-lite"/>
    </source>
</evidence>
<dbReference type="Gene3D" id="1.10.10.10">
    <property type="entry name" value="Winged helix-like DNA-binding domain superfamily/Winged helix DNA-binding domain"/>
    <property type="match status" value="1"/>
</dbReference>
<evidence type="ECO:0000256" key="1">
    <source>
        <dbReference type="ARBA" id="ARBA00023015"/>
    </source>
</evidence>